<protein>
    <submittedName>
        <fullName evidence="1">Uncharacterized protein</fullName>
    </submittedName>
</protein>
<proteinExistence type="predicted"/>
<organism evidence="1 2">
    <name type="scientific">Lasallia pustulata</name>
    <dbReference type="NCBI Taxonomy" id="136370"/>
    <lineage>
        <taxon>Eukaryota</taxon>
        <taxon>Fungi</taxon>
        <taxon>Dikarya</taxon>
        <taxon>Ascomycota</taxon>
        <taxon>Pezizomycotina</taxon>
        <taxon>Lecanoromycetes</taxon>
        <taxon>OSLEUM clade</taxon>
        <taxon>Umbilicariomycetidae</taxon>
        <taxon>Umbilicariales</taxon>
        <taxon>Umbilicariaceae</taxon>
        <taxon>Lasallia</taxon>
    </lineage>
</organism>
<sequence length="87" mass="9814">MEINEVQAEKDTHLEPLNDAETELDLLKLDDEFDEELLEASLDQYQQYLDQLDAAKSHLDDLLTSTTATLNELSEISAGFNECSGYC</sequence>
<evidence type="ECO:0000313" key="1">
    <source>
        <dbReference type="EMBL" id="SLM38795.1"/>
    </source>
</evidence>
<dbReference type="Proteomes" id="UP000192927">
    <property type="component" value="Unassembled WGS sequence"/>
</dbReference>
<accession>A0A1W5D6W1</accession>
<dbReference type="AlphaFoldDB" id="A0A1W5D6W1"/>
<reference evidence="2" key="1">
    <citation type="submission" date="2017-03" db="EMBL/GenBank/DDBJ databases">
        <authorList>
            <person name="Sharma R."/>
            <person name="Thines M."/>
        </authorList>
    </citation>
    <scope>NUCLEOTIDE SEQUENCE [LARGE SCALE GENOMIC DNA]</scope>
</reference>
<keyword evidence="2" id="KW-1185">Reference proteome</keyword>
<name>A0A1W5D6W1_9LECA</name>
<evidence type="ECO:0000313" key="2">
    <source>
        <dbReference type="Proteomes" id="UP000192927"/>
    </source>
</evidence>
<dbReference type="EMBL" id="FWEW01002921">
    <property type="protein sequence ID" value="SLM38795.1"/>
    <property type="molecule type" value="Genomic_DNA"/>
</dbReference>